<reference evidence="1" key="1">
    <citation type="journal article" date="2015" name="Nature">
        <title>Complex archaea that bridge the gap between prokaryotes and eukaryotes.</title>
        <authorList>
            <person name="Spang A."/>
            <person name="Saw J.H."/>
            <person name="Jorgensen S.L."/>
            <person name="Zaremba-Niedzwiedzka K."/>
            <person name="Martijn J."/>
            <person name="Lind A.E."/>
            <person name="van Eijk R."/>
            <person name="Schleper C."/>
            <person name="Guy L."/>
            <person name="Ettema T.J."/>
        </authorList>
    </citation>
    <scope>NUCLEOTIDE SEQUENCE</scope>
</reference>
<name>A0A0F9Q417_9ZZZZ</name>
<proteinExistence type="predicted"/>
<organism evidence="1">
    <name type="scientific">marine sediment metagenome</name>
    <dbReference type="NCBI Taxonomy" id="412755"/>
    <lineage>
        <taxon>unclassified sequences</taxon>
        <taxon>metagenomes</taxon>
        <taxon>ecological metagenomes</taxon>
    </lineage>
</organism>
<accession>A0A0F9Q417</accession>
<evidence type="ECO:0000313" key="1">
    <source>
        <dbReference type="EMBL" id="KKN31712.1"/>
    </source>
</evidence>
<comment type="caution">
    <text evidence="1">The sequence shown here is derived from an EMBL/GenBank/DDBJ whole genome shotgun (WGS) entry which is preliminary data.</text>
</comment>
<dbReference type="AlphaFoldDB" id="A0A0F9Q417"/>
<sequence length="39" mass="4528">MNEEFIRVLKRISSNVEWITIIVTLLFIGQCINCAQQGF</sequence>
<protein>
    <submittedName>
        <fullName evidence="1">Uncharacterized protein</fullName>
    </submittedName>
</protein>
<dbReference type="EMBL" id="LAZR01002308">
    <property type="protein sequence ID" value="KKN31712.1"/>
    <property type="molecule type" value="Genomic_DNA"/>
</dbReference>
<gene>
    <name evidence="1" type="ORF">LCGC14_0821350</name>
</gene>